<dbReference type="SUPFAM" id="SSF53795">
    <property type="entry name" value="PEP carboxykinase-like"/>
    <property type="match status" value="1"/>
</dbReference>
<dbReference type="GO" id="GO:0000155">
    <property type="term" value="F:phosphorelay sensor kinase activity"/>
    <property type="evidence" value="ECO:0007669"/>
    <property type="project" value="InterPro"/>
</dbReference>
<evidence type="ECO:0000313" key="2">
    <source>
        <dbReference type="EMBL" id="PJK27772.1"/>
    </source>
</evidence>
<accession>A0A2M9FWE0</accession>
<dbReference type="InterPro" id="IPR027417">
    <property type="entry name" value="P-loop_NTPase"/>
</dbReference>
<keyword evidence="3" id="KW-1185">Reference proteome</keyword>
<dbReference type="Pfam" id="PF07475">
    <property type="entry name" value="Hpr_kinase_C"/>
    <property type="match status" value="1"/>
</dbReference>
<dbReference type="GO" id="GO:0005524">
    <property type="term" value="F:ATP binding"/>
    <property type="evidence" value="ECO:0007669"/>
    <property type="project" value="InterPro"/>
</dbReference>
<dbReference type="Proteomes" id="UP000229498">
    <property type="component" value="Unassembled WGS sequence"/>
</dbReference>
<name>A0A2M9FWE0_9PROT</name>
<reference evidence="2 3" key="1">
    <citation type="submission" date="2017-11" db="EMBL/GenBank/DDBJ databases">
        <title>Draft genome sequence of Rhizobiales bacterium SY3-13.</title>
        <authorList>
            <person name="Sun C."/>
        </authorList>
    </citation>
    <scope>NUCLEOTIDE SEQUENCE [LARGE SCALE GENOMIC DNA]</scope>
    <source>
        <strain evidence="2 3">SY3-13</strain>
    </source>
</reference>
<dbReference type="CDD" id="cd01918">
    <property type="entry name" value="HprK_C"/>
    <property type="match status" value="1"/>
</dbReference>
<proteinExistence type="predicted"/>
<sequence length="157" mass="16634">MPSSPTDSGVSILHATCVEVDGVAVLFEGPSGSGKSDLALRLVAEGARLIADDRTALSAAGGRLRARAPEPIRGFLEVRGLGIVRLEPSECAAEAAVAALIGLTANRIVVKRMPDPAERPVLGFNLPFLELYPFEESATAKLRMFLRTLADPEKLVE</sequence>
<dbReference type="PANTHER" id="PTHR30305">
    <property type="entry name" value="PROTEIN YJDM-RELATED"/>
    <property type="match status" value="1"/>
</dbReference>
<dbReference type="InterPro" id="IPR011104">
    <property type="entry name" value="Hpr_kin/Pase_C"/>
</dbReference>
<dbReference type="AlphaFoldDB" id="A0A2M9FWE0"/>
<organism evidence="2 3">
    <name type="scientific">Minwuia thermotolerans</name>
    <dbReference type="NCBI Taxonomy" id="2056226"/>
    <lineage>
        <taxon>Bacteria</taxon>
        <taxon>Pseudomonadati</taxon>
        <taxon>Pseudomonadota</taxon>
        <taxon>Alphaproteobacteria</taxon>
        <taxon>Minwuiales</taxon>
        <taxon>Minwuiaceae</taxon>
        <taxon>Minwuia</taxon>
    </lineage>
</organism>
<dbReference type="Gene3D" id="3.40.50.300">
    <property type="entry name" value="P-loop containing nucleotide triphosphate hydrolases"/>
    <property type="match status" value="1"/>
</dbReference>
<dbReference type="OrthoDB" id="8326226at2"/>
<protein>
    <recommendedName>
        <fullName evidence="1">HPr kinase/phosphorylase C-terminal domain-containing protein</fullName>
    </recommendedName>
</protein>
<comment type="caution">
    <text evidence="2">The sequence shown here is derived from an EMBL/GenBank/DDBJ whole genome shotgun (WGS) entry which is preliminary data.</text>
</comment>
<evidence type="ECO:0000259" key="1">
    <source>
        <dbReference type="Pfam" id="PF07475"/>
    </source>
</evidence>
<dbReference type="RefSeq" id="WP_109795597.1">
    <property type="nucleotide sequence ID" value="NZ_PHIG01000054.1"/>
</dbReference>
<dbReference type="GO" id="GO:0006109">
    <property type="term" value="P:regulation of carbohydrate metabolic process"/>
    <property type="evidence" value="ECO:0007669"/>
    <property type="project" value="InterPro"/>
</dbReference>
<gene>
    <name evidence="2" type="ORF">CVT23_20010</name>
</gene>
<evidence type="ECO:0000313" key="3">
    <source>
        <dbReference type="Proteomes" id="UP000229498"/>
    </source>
</evidence>
<dbReference type="EMBL" id="PHIG01000054">
    <property type="protein sequence ID" value="PJK27772.1"/>
    <property type="molecule type" value="Genomic_DNA"/>
</dbReference>
<dbReference type="PANTHER" id="PTHR30305:SF1">
    <property type="entry name" value="HPR KINASE_PHOSPHORYLASE"/>
    <property type="match status" value="1"/>
</dbReference>
<feature type="domain" description="HPr kinase/phosphorylase C-terminal" evidence="1">
    <location>
        <begin position="12"/>
        <end position="86"/>
    </location>
</feature>